<protein>
    <submittedName>
        <fullName evidence="1">Uncharacterized protein</fullName>
    </submittedName>
</protein>
<sequence>MKYEYYPAAYIADDLSIFEFISSGGQGNIRKQIWFQRTTVQNIYNLAFGDLDAKGRLDDAIISDNGDRNKILATIVRAVDLYTNRYPRRWIYFTGNAKGKTRLYRMAISLNLSELSAKFDIYCRVEGEREFVHFKKDLIVTGFLVKRRLPFARKSKIAGKNL</sequence>
<dbReference type="EMBL" id="BMJC01000005">
    <property type="protein sequence ID" value="GGB19580.1"/>
    <property type="molecule type" value="Genomic_DNA"/>
</dbReference>
<dbReference type="InterPro" id="IPR053865">
    <property type="entry name" value="DUF6934"/>
</dbReference>
<accession>A0A8J2UHN7</accession>
<dbReference type="RefSeq" id="WP_188936761.1">
    <property type="nucleotide sequence ID" value="NZ_BMJC01000005.1"/>
</dbReference>
<comment type="caution">
    <text evidence="1">The sequence shown here is derived from an EMBL/GenBank/DDBJ whole genome shotgun (WGS) entry which is preliminary data.</text>
</comment>
<dbReference type="Proteomes" id="UP000607559">
    <property type="component" value="Unassembled WGS sequence"/>
</dbReference>
<organism evidence="1 2">
    <name type="scientific">Puia dinghuensis</name>
    <dbReference type="NCBI Taxonomy" id="1792502"/>
    <lineage>
        <taxon>Bacteria</taxon>
        <taxon>Pseudomonadati</taxon>
        <taxon>Bacteroidota</taxon>
        <taxon>Chitinophagia</taxon>
        <taxon>Chitinophagales</taxon>
        <taxon>Chitinophagaceae</taxon>
        <taxon>Puia</taxon>
    </lineage>
</organism>
<dbReference type="AlphaFoldDB" id="A0A8J2UHN7"/>
<proteinExistence type="predicted"/>
<evidence type="ECO:0000313" key="2">
    <source>
        <dbReference type="Proteomes" id="UP000607559"/>
    </source>
</evidence>
<reference evidence="1" key="1">
    <citation type="journal article" date="2014" name="Int. J. Syst. Evol. Microbiol.">
        <title>Complete genome sequence of Corynebacterium casei LMG S-19264T (=DSM 44701T), isolated from a smear-ripened cheese.</title>
        <authorList>
            <consortium name="US DOE Joint Genome Institute (JGI-PGF)"/>
            <person name="Walter F."/>
            <person name="Albersmeier A."/>
            <person name="Kalinowski J."/>
            <person name="Ruckert C."/>
        </authorList>
    </citation>
    <scope>NUCLEOTIDE SEQUENCE</scope>
    <source>
        <strain evidence="1">CGMCC 1.15448</strain>
    </source>
</reference>
<reference evidence="1" key="2">
    <citation type="submission" date="2020-09" db="EMBL/GenBank/DDBJ databases">
        <authorList>
            <person name="Sun Q."/>
            <person name="Zhou Y."/>
        </authorList>
    </citation>
    <scope>NUCLEOTIDE SEQUENCE</scope>
    <source>
        <strain evidence="1">CGMCC 1.15448</strain>
    </source>
</reference>
<gene>
    <name evidence="1" type="ORF">GCM10011511_49150</name>
</gene>
<keyword evidence="2" id="KW-1185">Reference proteome</keyword>
<dbReference type="Pfam" id="PF22028">
    <property type="entry name" value="DUF6934"/>
    <property type="match status" value="1"/>
</dbReference>
<name>A0A8J2UHN7_9BACT</name>
<evidence type="ECO:0000313" key="1">
    <source>
        <dbReference type="EMBL" id="GGB19580.1"/>
    </source>
</evidence>